<dbReference type="KEGG" id="tot:TOT_040000675"/>
<evidence type="ECO:0000313" key="3">
    <source>
        <dbReference type="Proteomes" id="UP000003786"/>
    </source>
</evidence>
<dbReference type="GeneID" id="20716724"/>
<dbReference type="VEuPathDB" id="PiroplasmaDB:TOT_040000675"/>
<keyword evidence="1" id="KW-0812">Transmembrane</keyword>
<feature type="transmembrane region" description="Helical" evidence="1">
    <location>
        <begin position="69"/>
        <end position="97"/>
    </location>
</feature>
<name>J7MGV5_THEOR</name>
<dbReference type="AlphaFoldDB" id="J7MGV5"/>
<feature type="transmembrane region" description="Helical" evidence="1">
    <location>
        <begin position="109"/>
        <end position="130"/>
    </location>
</feature>
<dbReference type="RefSeq" id="XP_009692607.1">
    <property type="nucleotide sequence ID" value="XM_009694312.1"/>
</dbReference>
<evidence type="ECO:0000256" key="1">
    <source>
        <dbReference type="SAM" id="Phobius"/>
    </source>
</evidence>
<proteinExistence type="predicted"/>
<organism evidence="2 3">
    <name type="scientific">Theileria orientalis strain Shintoku</name>
    <dbReference type="NCBI Taxonomy" id="869250"/>
    <lineage>
        <taxon>Eukaryota</taxon>
        <taxon>Sar</taxon>
        <taxon>Alveolata</taxon>
        <taxon>Apicomplexa</taxon>
        <taxon>Aconoidasida</taxon>
        <taxon>Piroplasmida</taxon>
        <taxon>Theileriidae</taxon>
        <taxon>Theileria</taxon>
    </lineage>
</organism>
<reference evidence="2 3" key="1">
    <citation type="journal article" date="2012" name="MBio">
        <title>Comparative genome analysis of three eukaryotic parasites with differing abilities to transform leukocytes reveals key mediators of Theileria-induced leukocyte transformation.</title>
        <authorList>
            <person name="Hayashida K."/>
            <person name="Hara Y."/>
            <person name="Abe T."/>
            <person name="Yamasaki C."/>
            <person name="Toyoda A."/>
            <person name="Kosuge T."/>
            <person name="Suzuki Y."/>
            <person name="Sato Y."/>
            <person name="Kawashima S."/>
            <person name="Katayama T."/>
            <person name="Wakaguri H."/>
            <person name="Inoue N."/>
            <person name="Homma K."/>
            <person name="Tada-Umezaki M."/>
            <person name="Yagi Y."/>
            <person name="Fujii Y."/>
            <person name="Habara T."/>
            <person name="Kanehisa M."/>
            <person name="Watanabe H."/>
            <person name="Ito K."/>
            <person name="Gojobori T."/>
            <person name="Sugawara H."/>
            <person name="Imanishi T."/>
            <person name="Weir W."/>
            <person name="Gardner M."/>
            <person name="Pain A."/>
            <person name="Shiels B."/>
            <person name="Hattori M."/>
            <person name="Nene V."/>
            <person name="Sugimoto C."/>
        </authorList>
    </citation>
    <scope>NUCLEOTIDE SEQUENCE [LARGE SCALE GENOMIC DNA]</scope>
    <source>
        <strain evidence="2 3">Shintoku</strain>
    </source>
</reference>
<keyword evidence="3" id="KW-1185">Reference proteome</keyword>
<keyword evidence="1" id="KW-0472">Membrane</keyword>
<evidence type="ECO:0000313" key="2">
    <source>
        <dbReference type="EMBL" id="BAM42306.1"/>
    </source>
</evidence>
<accession>J7MGV5</accession>
<gene>
    <name evidence="2" type="ORF">TOT_040000675</name>
</gene>
<dbReference type="EMBL" id="AP011949">
    <property type="protein sequence ID" value="BAM42306.1"/>
    <property type="molecule type" value="Genomic_DNA"/>
</dbReference>
<dbReference type="Proteomes" id="UP000003786">
    <property type="component" value="Chromosome 4"/>
</dbReference>
<protein>
    <submittedName>
        <fullName evidence="2">Uncharacterized protein</fullName>
    </submittedName>
</protein>
<sequence length="134" mass="14954">MRKTSARNKEDMKIICSTHIASNRKKIAKKEMKKLLSFGESTGSKKKKGEKEKGKEDGLKRWEVILEFVAVYSMNIVPISMAVFSIVFSLVTIMLIMNVSGVKPFGGSFGYHQAVLFISVLATLSTAVTLRYQT</sequence>
<keyword evidence="1" id="KW-1133">Transmembrane helix</keyword>